<dbReference type="Proteomes" id="UP000199073">
    <property type="component" value="Unassembled WGS sequence"/>
</dbReference>
<evidence type="ECO:0000313" key="7">
    <source>
        <dbReference type="EMBL" id="SDO71476.1"/>
    </source>
</evidence>
<dbReference type="EMBL" id="FNJI01000005">
    <property type="protein sequence ID" value="SDO71476.1"/>
    <property type="molecule type" value="Genomic_DNA"/>
</dbReference>
<dbReference type="InterPro" id="IPR000620">
    <property type="entry name" value="EamA_dom"/>
</dbReference>
<feature type="transmembrane region" description="Helical" evidence="5">
    <location>
        <begin position="216"/>
        <end position="233"/>
    </location>
</feature>
<feature type="transmembrane region" description="Helical" evidence="5">
    <location>
        <begin position="270"/>
        <end position="288"/>
    </location>
</feature>
<feature type="transmembrane region" description="Helical" evidence="5">
    <location>
        <begin position="105"/>
        <end position="121"/>
    </location>
</feature>
<evidence type="ECO:0000259" key="6">
    <source>
        <dbReference type="Pfam" id="PF00892"/>
    </source>
</evidence>
<evidence type="ECO:0000313" key="8">
    <source>
        <dbReference type="Proteomes" id="UP000199073"/>
    </source>
</evidence>
<keyword evidence="2 5" id="KW-0812">Transmembrane</keyword>
<dbReference type="STRING" id="91360.SAMN05660330_00848"/>
<accession>A0A1H0LU16</accession>
<feature type="transmembrane region" description="Helical" evidence="5">
    <location>
        <begin position="130"/>
        <end position="147"/>
    </location>
</feature>
<evidence type="ECO:0000256" key="3">
    <source>
        <dbReference type="ARBA" id="ARBA00022989"/>
    </source>
</evidence>
<dbReference type="SUPFAM" id="SSF103481">
    <property type="entry name" value="Multidrug resistance efflux transporter EmrE"/>
    <property type="match status" value="2"/>
</dbReference>
<dbReference type="PANTHER" id="PTHR22911:SF6">
    <property type="entry name" value="SOLUTE CARRIER FAMILY 35 MEMBER G1"/>
    <property type="match status" value="1"/>
</dbReference>
<keyword evidence="4 5" id="KW-0472">Membrane</keyword>
<dbReference type="Pfam" id="PF00892">
    <property type="entry name" value="EamA"/>
    <property type="match status" value="2"/>
</dbReference>
<comment type="subcellular location">
    <subcellularLocation>
        <location evidence="1">Membrane</location>
        <topology evidence="1">Multi-pass membrane protein</topology>
    </subcellularLocation>
</comment>
<evidence type="ECO:0000256" key="1">
    <source>
        <dbReference type="ARBA" id="ARBA00004141"/>
    </source>
</evidence>
<proteinExistence type="predicted"/>
<feature type="transmembrane region" description="Helical" evidence="5">
    <location>
        <begin position="12"/>
        <end position="36"/>
    </location>
</feature>
<dbReference type="OrthoDB" id="5518693at2"/>
<evidence type="ECO:0000256" key="4">
    <source>
        <dbReference type="ARBA" id="ARBA00023136"/>
    </source>
</evidence>
<reference evidence="7 8" key="1">
    <citation type="submission" date="2016-10" db="EMBL/GenBank/DDBJ databases">
        <authorList>
            <person name="de Groot N.N."/>
        </authorList>
    </citation>
    <scope>NUCLEOTIDE SEQUENCE [LARGE SCALE GENOMIC DNA]</scope>
    <source>
        <strain evidence="7 8">DSM 12130</strain>
    </source>
</reference>
<dbReference type="GO" id="GO:0016020">
    <property type="term" value="C:membrane"/>
    <property type="evidence" value="ECO:0007669"/>
    <property type="project" value="UniProtKB-SubCell"/>
</dbReference>
<protein>
    <submittedName>
        <fullName evidence="7">Threonine/homoserine efflux transporter RhtA</fullName>
    </submittedName>
</protein>
<feature type="transmembrane region" description="Helical" evidence="5">
    <location>
        <begin position="186"/>
        <end position="204"/>
    </location>
</feature>
<gene>
    <name evidence="7" type="ORF">SAMN05660330_00848</name>
</gene>
<feature type="transmembrane region" description="Helical" evidence="5">
    <location>
        <begin position="245"/>
        <end position="264"/>
    </location>
</feature>
<evidence type="ECO:0000256" key="2">
    <source>
        <dbReference type="ARBA" id="ARBA00022692"/>
    </source>
</evidence>
<feature type="domain" description="EamA" evidence="6">
    <location>
        <begin position="155"/>
        <end position="287"/>
    </location>
</feature>
<dbReference type="RefSeq" id="WP_092220114.1">
    <property type="nucleotide sequence ID" value="NZ_FNJI01000005.1"/>
</dbReference>
<feature type="domain" description="EamA" evidence="6">
    <location>
        <begin position="14"/>
        <end position="144"/>
    </location>
</feature>
<organism evidence="7 8">
    <name type="scientific">Desulforhopalus singaporensis</name>
    <dbReference type="NCBI Taxonomy" id="91360"/>
    <lineage>
        <taxon>Bacteria</taxon>
        <taxon>Pseudomonadati</taxon>
        <taxon>Thermodesulfobacteriota</taxon>
        <taxon>Desulfobulbia</taxon>
        <taxon>Desulfobulbales</taxon>
        <taxon>Desulfocapsaceae</taxon>
        <taxon>Desulforhopalus</taxon>
    </lineage>
</organism>
<feature type="transmembrane region" description="Helical" evidence="5">
    <location>
        <begin position="42"/>
        <end position="64"/>
    </location>
</feature>
<feature type="transmembrane region" description="Helical" evidence="5">
    <location>
        <begin position="153"/>
        <end position="174"/>
    </location>
</feature>
<evidence type="ECO:0000256" key="5">
    <source>
        <dbReference type="SAM" id="Phobius"/>
    </source>
</evidence>
<dbReference type="AlphaFoldDB" id="A0A1H0LU16"/>
<keyword evidence="3 5" id="KW-1133">Transmembrane helix</keyword>
<name>A0A1H0LU16_9BACT</name>
<feature type="transmembrane region" description="Helical" evidence="5">
    <location>
        <begin position="76"/>
        <end position="99"/>
    </location>
</feature>
<keyword evidence="8" id="KW-1185">Reference proteome</keyword>
<sequence length="295" mass="31524">MSKAVAAKAVGGYIGIFFAFLSAGLFALLNVVLRFASPYLSVWQIMFGRCLLGALLMILITRGINSWLLGQDRRTMLLVGITGGGGIICIMGAILLLPLFEALCLIYLYPVFAAILSPILTEDRTELRDWLLITAAFCGTLCILWAGDVNFSLQVGHLLALSAAFSYGLSITLIRRVSGTNSPFTPFFYFCLAGMVIGGLPVLLQDSSLEISLRGMGFLLGISLIGASGQLAAIKALEYLPSTKVGVIGMSELIFGGILGLWIFSEPVTLLDSLGGTVIIASCLLLNFKPRKIAQ</sequence>
<dbReference type="InterPro" id="IPR037185">
    <property type="entry name" value="EmrE-like"/>
</dbReference>
<dbReference type="PANTHER" id="PTHR22911">
    <property type="entry name" value="ACYL-MALONYL CONDENSING ENZYME-RELATED"/>
    <property type="match status" value="1"/>
</dbReference>